<gene>
    <name evidence="1" type="ORF">MCHLO_15927</name>
</gene>
<organism evidence="1 2">
    <name type="scientific">Mycena chlorophos</name>
    <name type="common">Agaric fungus</name>
    <name type="synonym">Agaricus chlorophos</name>
    <dbReference type="NCBI Taxonomy" id="658473"/>
    <lineage>
        <taxon>Eukaryota</taxon>
        <taxon>Fungi</taxon>
        <taxon>Dikarya</taxon>
        <taxon>Basidiomycota</taxon>
        <taxon>Agaricomycotina</taxon>
        <taxon>Agaricomycetes</taxon>
        <taxon>Agaricomycetidae</taxon>
        <taxon>Agaricales</taxon>
        <taxon>Marasmiineae</taxon>
        <taxon>Mycenaceae</taxon>
        <taxon>Mycena</taxon>
    </lineage>
</organism>
<dbReference type="EMBL" id="DF849890">
    <property type="protein sequence ID" value="GAT59668.1"/>
    <property type="molecule type" value="Genomic_DNA"/>
</dbReference>
<keyword evidence="2" id="KW-1185">Reference proteome</keyword>
<evidence type="ECO:0000313" key="1">
    <source>
        <dbReference type="EMBL" id="GAT59668.1"/>
    </source>
</evidence>
<evidence type="ECO:0000313" key="2">
    <source>
        <dbReference type="Proteomes" id="UP000815677"/>
    </source>
</evidence>
<sequence length="80" mass="8425">MTTPSTSDYVKNETVVLRDDVKLGNKTVLKGTKGTIQTIYPDSGTNAAMEALAGGIKTQYWVTFEGGASGSVHHAQLLPG</sequence>
<protein>
    <recommendedName>
        <fullName evidence="3">Hypervirulence associated protein TUDOR domain-containing protein</fullName>
    </recommendedName>
</protein>
<proteinExistence type="predicted"/>
<dbReference type="Proteomes" id="UP000815677">
    <property type="component" value="Unassembled WGS sequence"/>
</dbReference>
<accession>A0ABQ0M8I0</accession>
<name>A0ABQ0M8I0_MYCCL</name>
<reference evidence="1" key="1">
    <citation type="submission" date="2014-09" db="EMBL/GenBank/DDBJ databases">
        <title>Genome sequence of the luminous mushroom Mycena chlorophos for searching fungal bioluminescence genes.</title>
        <authorList>
            <person name="Tanaka Y."/>
            <person name="Kasuga D."/>
            <person name="Oba Y."/>
            <person name="Hase S."/>
            <person name="Sato K."/>
            <person name="Oba Y."/>
            <person name="Sakakibara Y."/>
        </authorList>
    </citation>
    <scope>NUCLEOTIDE SEQUENCE</scope>
</reference>
<evidence type="ECO:0008006" key="3">
    <source>
        <dbReference type="Google" id="ProtNLM"/>
    </source>
</evidence>